<proteinExistence type="predicted"/>
<dbReference type="EMBL" id="CP002959">
    <property type="protein sequence ID" value="AFM14163.1"/>
    <property type="molecule type" value="Genomic_DNA"/>
</dbReference>
<dbReference type="STRING" id="869212.Turpa_3526"/>
<protein>
    <recommendedName>
        <fullName evidence="3">Toxin HigB-2</fullName>
    </recommendedName>
</protein>
<dbReference type="HOGENOM" id="CLU_110687_1_1_12"/>
<accession>I4BA56</accession>
<dbReference type="PIRSF" id="PIRSF039032">
    <property type="entry name" value="HigB-2"/>
    <property type="match status" value="1"/>
</dbReference>
<dbReference type="Pfam" id="PF06296">
    <property type="entry name" value="RelE"/>
    <property type="match status" value="1"/>
</dbReference>
<dbReference type="AlphaFoldDB" id="I4BA56"/>
<sequence length="109" mass="12424">MIVFRVFIELPSFLKSWTKIGLSEEDLWELEDFLAENPESGDTVAGTGGLRKIRWAAKGRGKRGGARVCYVDFVRREKLYSIAAYSKNEKSDISPEEKAQIKKLIDQLK</sequence>
<organism evidence="1 2">
    <name type="scientific">Turneriella parva (strain ATCC BAA-1111 / DSM 21527 / NCTC 11395 / H)</name>
    <name type="common">Leptospira parva</name>
    <dbReference type="NCBI Taxonomy" id="869212"/>
    <lineage>
        <taxon>Bacteria</taxon>
        <taxon>Pseudomonadati</taxon>
        <taxon>Spirochaetota</taxon>
        <taxon>Spirochaetia</taxon>
        <taxon>Leptospirales</taxon>
        <taxon>Leptospiraceae</taxon>
        <taxon>Turneriella</taxon>
    </lineage>
</organism>
<reference evidence="1 2" key="1">
    <citation type="submission" date="2012-06" db="EMBL/GenBank/DDBJ databases">
        <title>The complete chromosome of genome of Turneriella parva DSM 21527.</title>
        <authorList>
            <consortium name="US DOE Joint Genome Institute (JGI-PGF)"/>
            <person name="Lucas S."/>
            <person name="Han J."/>
            <person name="Lapidus A."/>
            <person name="Bruce D."/>
            <person name="Goodwin L."/>
            <person name="Pitluck S."/>
            <person name="Peters L."/>
            <person name="Kyrpides N."/>
            <person name="Mavromatis K."/>
            <person name="Ivanova N."/>
            <person name="Mikhailova N."/>
            <person name="Chertkov O."/>
            <person name="Detter J.C."/>
            <person name="Tapia R."/>
            <person name="Han C."/>
            <person name="Land M."/>
            <person name="Hauser L."/>
            <person name="Markowitz V."/>
            <person name="Cheng J.-F."/>
            <person name="Hugenholtz P."/>
            <person name="Woyke T."/>
            <person name="Wu D."/>
            <person name="Gronow S."/>
            <person name="Wellnitz S."/>
            <person name="Brambilla E."/>
            <person name="Klenk H.-P."/>
            <person name="Eisen J.A."/>
        </authorList>
    </citation>
    <scope>NUCLEOTIDE SEQUENCE [LARGE SCALE GENOMIC DNA]</scope>
    <source>
        <strain evidence="2">ATCC BAA-1111 / DSM 21527 / NCTC 11395 / H</strain>
    </source>
</reference>
<dbReference type="InterPro" id="IPR009387">
    <property type="entry name" value="HigB-2"/>
</dbReference>
<evidence type="ECO:0008006" key="3">
    <source>
        <dbReference type="Google" id="ProtNLM"/>
    </source>
</evidence>
<gene>
    <name evidence="1" type="ordered locus">Turpa_3526</name>
</gene>
<evidence type="ECO:0000313" key="2">
    <source>
        <dbReference type="Proteomes" id="UP000006048"/>
    </source>
</evidence>
<keyword evidence="2" id="KW-1185">Reference proteome</keyword>
<name>I4BA56_TURPD</name>
<dbReference type="KEGG" id="tpx:Turpa_3526"/>
<evidence type="ECO:0000313" key="1">
    <source>
        <dbReference type="EMBL" id="AFM14163.1"/>
    </source>
</evidence>
<dbReference type="Proteomes" id="UP000006048">
    <property type="component" value="Chromosome"/>
</dbReference>